<gene>
    <name evidence="3" type="ORF">GCM10012284_24610</name>
</gene>
<name>A0A8J3BXV8_9ACTN</name>
<keyword evidence="1" id="KW-0378">Hydrolase</keyword>
<evidence type="ECO:0000256" key="1">
    <source>
        <dbReference type="ARBA" id="ARBA00022801"/>
    </source>
</evidence>
<comment type="caution">
    <text evidence="3">The sequence shown here is derived from an EMBL/GenBank/DDBJ whole genome shotgun (WGS) entry which is preliminary data.</text>
</comment>
<evidence type="ECO:0000259" key="2">
    <source>
        <dbReference type="Pfam" id="PF04167"/>
    </source>
</evidence>
<dbReference type="Proteomes" id="UP000656042">
    <property type="component" value="Unassembled WGS sequence"/>
</dbReference>
<dbReference type="Pfam" id="PF04167">
    <property type="entry name" value="DUF402"/>
    <property type="match status" value="1"/>
</dbReference>
<dbReference type="InterPro" id="IPR035930">
    <property type="entry name" value="FomD-like_sf"/>
</dbReference>
<feature type="domain" description="DUF402" evidence="2">
    <location>
        <begin position="58"/>
        <end position="185"/>
    </location>
</feature>
<dbReference type="SUPFAM" id="SSF159234">
    <property type="entry name" value="FomD-like"/>
    <property type="match status" value="1"/>
</dbReference>
<evidence type="ECO:0000313" key="4">
    <source>
        <dbReference type="Proteomes" id="UP000656042"/>
    </source>
</evidence>
<evidence type="ECO:0000313" key="3">
    <source>
        <dbReference type="EMBL" id="GGK89708.1"/>
    </source>
</evidence>
<dbReference type="RefSeq" id="WP_189079301.1">
    <property type="nucleotide sequence ID" value="NZ_BMMX01000008.1"/>
</dbReference>
<sequence>MPGFTPGRTVLHRNTRRGRLAFVRPVRVVGDDERGLLLWMAAGTPSVNEVTLDGRGARGMSFVEWATAEHHMRHGTWKGPGILMFFPPGADHSVWWFWAADGTFDGWYVNLEERAARWDDGEVAGIDVVDQDLDVVVAADRTWAWKDEDEFTERLAHPEHYWVADEEAVRAEGRRVIKMVEAGEFPFDGTWTGYRPPPEWQMPAVLPDGWDRPVVR</sequence>
<reference evidence="3" key="2">
    <citation type="submission" date="2020-09" db="EMBL/GenBank/DDBJ databases">
        <authorList>
            <person name="Sun Q."/>
            <person name="Zhou Y."/>
        </authorList>
    </citation>
    <scope>NUCLEOTIDE SEQUENCE</scope>
    <source>
        <strain evidence="3">CGMCC 4.7299</strain>
    </source>
</reference>
<dbReference type="InterPro" id="IPR007295">
    <property type="entry name" value="DUF402"/>
</dbReference>
<dbReference type="PANTHER" id="PTHR39159:SF1">
    <property type="entry name" value="UPF0374 PROTEIN YGAC"/>
    <property type="match status" value="1"/>
</dbReference>
<keyword evidence="4" id="KW-1185">Reference proteome</keyword>
<dbReference type="AlphaFoldDB" id="A0A8J3BXV8"/>
<dbReference type="PANTHER" id="PTHR39159">
    <property type="match status" value="1"/>
</dbReference>
<dbReference type="EMBL" id="BMMX01000008">
    <property type="protein sequence ID" value="GGK89708.1"/>
    <property type="molecule type" value="Genomic_DNA"/>
</dbReference>
<protein>
    <recommendedName>
        <fullName evidence="2">DUF402 domain-containing protein</fullName>
    </recommendedName>
</protein>
<dbReference type="Gene3D" id="2.40.380.10">
    <property type="entry name" value="FomD-like"/>
    <property type="match status" value="1"/>
</dbReference>
<dbReference type="InterPro" id="IPR050212">
    <property type="entry name" value="Ntdp-like"/>
</dbReference>
<reference evidence="3" key="1">
    <citation type="journal article" date="2014" name="Int. J. Syst. Evol. Microbiol.">
        <title>Complete genome sequence of Corynebacterium casei LMG S-19264T (=DSM 44701T), isolated from a smear-ripened cheese.</title>
        <authorList>
            <consortium name="US DOE Joint Genome Institute (JGI-PGF)"/>
            <person name="Walter F."/>
            <person name="Albersmeier A."/>
            <person name="Kalinowski J."/>
            <person name="Ruckert C."/>
        </authorList>
    </citation>
    <scope>NUCLEOTIDE SEQUENCE</scope>
    <source>
        <strain evidence="3">CGMCC 4.7299</strain>
    </source>
</reference>
<proteinExistence type="predicted"/>
<accession>A0A8J3BXV8</accession>
<organism evidence="3 4">
    <name type="scientific">Mangrovihabitans endophyticus</name>
    <dbReference type="NCBI Taxonomy" id="1751298"/>
    <lineage>
        <taxon>Bacteria</taxon>
        <taxon>Bacillati</taxon>
        <taxon>Actinomycetota</taxon>
        <taxon>Actinomycetes</taxon>
        <taxon>Micromonosporales</taxon>
        <taxon>Micromonosporaceae</taxon>
        <taxon>Mangrovihabitans</taxon>
    </lineage>
</organism>
<dbReference type="GO" id="GO:0016787">
    <property type="term" value="F:hydrolase activity"/>
    <property type="evidence" value="ECO:0007669"/>
    <property type="project" value="UniProtKB-KW"/>
</dbReference>